<comment type="similarity">
    <text evidence="2">Belongs to the PC-esterase family. CASD1 subfamily.</text>
</comment>
<dbReference type="EMBL" id="JABCIY010000001">
    <property type="protein sequence ID" value="KAF7198540.1"/>
    <property type="molecule type" value="Genomic_DNA"/>
</dbReference>
<feature type="transmembrane region" description="Helical" evidence="8">
    <location>
        <begin position="388"/>
        <end position="410"/>
    </location>
</feature>
<organism evidence="10 11">
    <name type="scientific">Pseudocercospora fuligena</name>
    <dbReference type="NCBI Taxonomy" id="685502"/>
    <lineage>
        <taxon>Eukaryota</taxon>
        <taxon>Fungi</taxon>
        <taxon>Dikarya</taxon>
        <taxon>Ascomycota</taxon>
        <taxon>Pezizomycotina</taxon>
        <taxon>Dothideomycetes</taxon>
        <taxon>Dothideomycetidae</taxon>
        <taxon>Mycosphaerellales</taxon>
        <taxon>Mycosphaerellaceae</taxon>
        <taxon>Pseudocercospora</taxon>
    </lineage>
</organism>
<name>A0A8H6RVB4_9PEZI</name>
<sequence>MALDVLIKKAPASTKIFETLPGTRRLAQCFLVSLLAALVLKHIAFDSDPYKCQAVAKSGQWYDIPPVGKAGKVWLTPGCSNIFHGAGELYACAKERERKFVFAGDLQLKSVFWHIAQRIDKDLKTNFDEQDDHFKKDNITLEFVWDPRLNGSTISHIQAFRDGTTGRPSLLVIGAGNYAIKHNLIDEYALTAKSLAAMAYESTPHRPIGATISNLDGPGDLLLFAPTTIPYSNDPEHPDSITAHRKLNEKLGELDDQGLLDVMWTFDSLSNGRKDMFTEDGLSTTGEVARRRADLLLNLRCNARIANRGNFHHLATCCAKWRSPNWVQSTLLVLGFVVLPAITAIDYKLPILSDMSRPGVRGFAAFGAGISIQYLADRTHIFEQVARISLVGSNLRNMIIVTIIIGAVMIRPSNSPRKTIPGEKEQGQPFLPRDQTDEWKGWMQAMIIIYHYNKGWENDEFWSIIRLCVASYLFLTGFGHTIFFLQKKDYSLKRFVNVMIRTNLLPVTLAYVMRTRWLLYYYMPLSTFWFTVVYATLAVGKKCNDRTWALLAKIAASAWIVHTFISTKDLPDTLVRLFAITCKISFDAREFFQHRVAQDQYIVYVGILAAMFYIWSKDVLTTDHRHDRTSELFRKSWPLIKHSAIALSALAFGYFFYWSFFNISKEGQKWFTEHQPYYSFIPILAFTVLRNAHPVLRNYFSASFAFMGRYSGEMYVMQDHLWLAGDQESILRTGFFHGNETVNGDRWRDLLLLTPLYLIVCSIIGDSTGLIANWFVNESAEQRETKSKGASEIEMGLLAEEKDQENEHHEKSLSTPRWLRKARGYRIWPARLKHRVLLVLAIMWFLNVLAKRLTGTYVQDAGQTSATKPPPQPTGRNA</sequence>
<keyword evidence="7" id="KW-0325">Glycoprotein</keyword>
<dbReference type="AlphaFoldDB" id="A0A8H6RVB4"/>
<feature type="transmembrane region" description="Helical" evidence="8">
    <location>
        <begin position="519"/>
        <end position="540"/>
    </location>
</feature>
<feature type="transmembrane region" description="Helical" evidence="8">
    <location>
        <begin position="359"/>
        <end position="376"/>
    </location>
</feature>
<evidence type="ECO:0000256" key="1">
    <source>
        <dbReference type="ARBA" id="ARBA00004141"/>
    </source>
</evidence>
<reference evidence="10" key="1">
    <citation type="submission" date="2020-04" db="EMBL/GenBank/DDBJ databases">
        <title>Draft genome resource of the tomato pathogen Pseudocercospora fuligena.</title>
        <authorList>
            <person name="Zaccaron A."/>
        </authorList>
    </citation>
    <scope>NUCLEOTIDE SEQUENCE</scope>
    <source>
        <strain evidence="10">PF001</strain>
    </source>
</reference>
<evidence type="ECO:0000256" key="8">
    <source>
        <dbReference type="SAM" id="Phobius"/>
    </source>
</evidence>
<keyword evidence="6 8" id="KW-0472">Membrane</keyword>
<proteinExistence type="inferred from homology"/>
<keyword evidence="3 10" id="KW-0808">Transferase</keyword>
<accession>A0A8H6RVB4</accession>
<keyword evidence="4 8" id="KW-0812">Transmembrane</keyword>
<dbReference type="PANTHER" id="PTHR13533">
    <property type="entry name" value="N-ACETYLNEURAMINATE 9-O-ACETYLTRANSFERASE"/>
    <property type="match status" value="1"/>
</dbReference>
<evidence type="ECO:0000256" key="4">
    <source>
        <dbReference type="ARBA" id="ARBA00022692"/>
    </source>
</evidence>
<dbReference type="GO" id="GO:0016020">
    <property type="term" value="C:membrane"/>
    <property type="evidence" value="ECO:0007669"/>
    <property type="project" value="UniProtKB-SubCell"/>
</dbReference>
<feature type="transmembrane region" description="Helical" evidence="8">
    <location>
        <begin position="640"/>
        <end position="660"/>
    </location>
</feature>
<feature type="transmembrane region" description="Helical" evidence="8">
    <location>
        <begin position="832"/>
        <end position="850"/>
    </location>
</feature>
<evidence type="ECO:0000256" key="7">
    <source>
        <dbReference type="ARBA" id="ARBA00023180"/>
    </source>
</evidence>
<comment type="caution">
    <text evidence="10">The sequence shown here is derived from an EMBL/GenBank/DDBJ whole genome shotgun (WGS) entry which is preliminary data.</text>
</comment>
<evidence type="ECO:0000256" key="2">
    <source>
        <dbReference type="ARBA" id="ARBA00010666"/>
    </source>
</evidence>
<gene>
    <name evidence="10" type="ORF">HII31_00279</name>
</gene>
<comment type="subcellular location">
    <subcellularLocation>
        <location evidence="1">Membrane</location>
        <topology evidence="1">Multi-pass membrane protein</topology>
    </subcellularLocation>
</comment>
<dbReference type="PANTHER" id="PTHR13533:SF1">
    <property type="entry name" value="N-ACETYLNEURAMINATE 9-O-ACETYLTRANSFERASE"/>
    <property type="match status" value="1"/>
</dbReference>
<evidence type="ECO:0000259" key="9">
    <source>
        <dbReference type="Pfam" id="PF07779"/>
    </source>
</evidence>
<keyword evidence="5 8" id="KW-1133">Transmembrane helix</keyword>
<feature type="transmembrane region" description="Helical" evidence="8">
    <location>
        <begin position="601"/>
        <end position="620"/>
    </location>
</feature>
<dbReference type="GO" id="GO:0005975">
    <property type="term" value="P:carbohydrate metabolic process"/>
    <property type="evidence" value="ECO:0007669"/>
    <property type="project" value="UniProtKB-ARBA"/>
</dbReference>
<dbReference type="Pfam" id="PF07779">
    <property type="entry name" value="Cas1_AcylT"/>
    <property type="match status" value="1"/>
</dbReference>
<feature type="transmembrane region" description="Helical" evidence="8">
    <location>
        <begin position="461"/>
        <end position="483"/>
    </location>
</feature>
<evidence type="ECO:0000256" key="5">
    <source>
        <dbReference type="ARBA" id="ARBA00022989"/>
    </source>
</evidence>
<feature type="transmembrane region" description="Helical" evidence="8">
    <location>
        <begin position="330"/>
        <end position="347"/>
    </location>
</feature>
<dbReference type="OrthoDB" id="1932925at2759"/>
<dbReference type="Proteomes" id="UP000660729">
    <property type="component" value="Unassembled WGS sequence"/>
</dbReference>
<evidence type="ECO:0000313" key="10">
    <source>
        <dbReference type="EMBL" id="KAF7198540.1"/>
    </source>
</evidence>
<keyword evidence="11" id="KW-1185">Reference proteome</keyword>
<dbReference type="InterPro" id="IPR012419">
    <property type="entry name" value="Cas1_AcylTrans_dom"/>
</dbReference>
<feature type="domain" description="Cas1p 10 TM acyl transferase" evidence="9">
    <location>
        <begin position="364"/>
        <end position="782"/>
    </location>
</feature>
<dbReference type="GO" id="GO:0016740">
    <property type="term" value="F:transferase activity"/>
    <property type="evidence" value="ECO:0007669"/>
    <property type="project" value="UniProtKB-KW"/>
</dbReference>
<feature type="transmembrane region" description="Helical" evidence="8">
    <location>
        <begin position="756"/>
        <end position="776"/>
    </location>
</feature>
<evidence type="ECO:0000256" key="3">
    <source>
        <dbReference type="ARBA" id="ARBA00022679"/>
    </source>
</evidence>
<dbReference type="GO" id="GO:0005794">
    <property type="term" value="C:Golgi apparatus"/>
    <property type="evidence" value="ECO:0007669"/>
    <property type="project" value="UniProtKB-ARBA"/>
</dbReference>
<evidence type="ECO:0000256" key="6">
    <source>
        <dbReference type="ARBA" id="ARBA00023136"/>
    </source>
</evidence>
<protein>
    <submittedName>
        <fullName evidence="10">Putative O-acetyltransferase CAS1</fullName>
    </submittedName>
</protein>
<evidence type="ECO:0000313" key="11">
    <source>
        <dbReference type="Proteomes" id="UP000660729"/>
    </source>
</evidence>